<comment type="caution">
    <text evidence="10">The sequence shown here is derived from an EMBL/GenBank/DDBJ whole genome shotgun (WGS) entry which is preliminary data.</text>
</comment>
<keyword evidence="5 10" id="KW-0418">Kinase</keyword>
<dbReference type="SMART" id="SM00046">
    <property type="entry name" value="DAGKc"/>
    <property type="match status" value="1"/>
</dbReference>
<evidence type="ECO:0000313" key="11">
    <source>
        <dbReference type="Proteomes" id="UP000576792"/>
    </source>
</evidence>
<evidence type="ECO:0000256" key="3">
    <source>
        <dbReference type="ARBA" id="ARBA00022679"/>
    </source>
</evidence>
<keyword evidence="4" id="KW-0547">Nucleotide-binding</keyword>
<dbReference type="EMBL" id="JAATJN010000001">
    <property type="protein sequence ID" value="NJC55459.1"/>
    <property type="molecule type" value="Genomic_DNA"/>
</dbReference>
<comment type="similarity">
    <text evidence="2">Belongs to the diacylglycerol/lipid kinase family.</text>
</comment>
<evidence type="ECO:0000256" key="5">
    <source>
        <dbReference type="ARBA" id="ARBA00022777"/>
    </source>
</evidence>
<dbReference type="GO" id="GO:0005886">
    <property type="term" value="C:plasma membrane"/>
    <property type="evidence" value="ECO:0007669"/>
    <property type="project" value="TreeGrafter"/>
</dbReference>
<dbReference type="InterPro" id="IPR050187">
    <property type="entry name" value="Lipid_Phosphate_FormReg"/>
</dbReference>
<dbReference type="PANTHER" id="PTHR12358">
    <property type="entry name" value="SPHINGOSINE KINASE"/>
    <property type="match status" value="1"/>
</dbReference>
<comment type="cofactor">
    <cofactor evidence="1">
        <name>Mg(2+)</name>
        <dbReference type="ChEBI" id="CHEBI:18420"/>
    </cofactor>
</comment>
<dbReference type="SUPFAM" id="SSF111331">
    <property type="entry name" value="NAD kinase/diacylglycerol kinase-like"/>
    <property type="match status" value="1"/>
</dbReference>
<reference evidence="10 11" key="1">
    <citation type="submission" date="2020-03" db="EMBL/GenBank/DDBJ databases">
        <title>Sequencing the genomes of 1000 actinobacteria strains.</title>
        <authorList>
            <person name="Klenk H.-P."/>
        </authorList>
    </citation>
    <scope>NUCLEOTIDE SEQUENCE [LARGE SCALE GENOMIC DNA]</scope>
    <source>
        <strain evidence="10 11">DSM 18964</strain>
    </source>
</reference>
<keyword evidence="11" id="KW-1185">Reference proteome</keyword>
<evidence type="ECO:0000256" key="6">
    <source>
        <dbReference type="ARBA" id="ARBA00022840"/>
    </source>
</evidence>
<accession>A0A846RNY3</accession>
<dbReference type="Pfam" id="PF19279">
    <property type="entry name" value="YegS_C"/>
    <property type="match status" value="1"/>
</dbReference>
<name>A0A846RNY3_9MICO</name>
<dbReference type="RefSeq" id="WP_167949494.1">
    <property type="nucleotide sequence ID" value="NZ_BAAAPQ010000026.1"/>
</dbReference>
<evidence type="ECO:0000313" key="10">
    <source>
        <dbReference type="EMBL" id="NJC55459.1"/>
    </source>
</evidence>
<keyword evidence="6" id="KW-0067">ATP-binding</keyword>
<dbReference type="InterPro" id="IPR016064">
    <property type="entry name" value="NAD/diacylglycerol_kinase_sf"/>
</dbReference>
<keyword evidence="7" id="KW-0444">Lipid biosynthesis</keyword>
<evidence type="ECO:0000256" key="8">
    <source>
        <dbReference type="ARBA" id="ARBA00023264"/>
    </source>
</evidence>
<evidence type="ECO:0000259" key="9">
    <source>
        <dbReference type="PROSITE" id="PS50146"/>
    </source>
</evidence>
<keyword evidence="7" id="KW-0594">Phospholipid biosynthesis</keyword>
<proteinExistence type="inferred from homology"/>
<dbReference type="GO" id="GO:0004143">
    <property type="term" value="F:ATP-dependent diacylglycerol kinase activity"/>
    <property type="evidence" value="ECO:0007669"/>
    <property type="project" value="TreeGrafter"/>
</dbReference>
<keyword evidence="8" id="KW-1208">Phospholipid metabolism</keyword>
<dbReference type="PROSITE" id="PS50146">
    <property type="entry name" value="DAGK"/>
    <property type="match status" value="1"/>
</dbReference>
<evidence type="ECO:0000256" key="4">
    <source>
        <dbReference type="ARBA" id="ARBA00022741"/>
    </source>
</evidence>
<dbReference type="InterPro" id="IPR001206">
    <property type="entry name" value="Diacylglycerol_kinase_cat_dom"/>
</dbReference>
<dbReference type="AlphaFoldDB" id="A0A846RNY3"/>
<evidence type="ECO:0000256" key="7">
    <source>
        <dbReference type="ARBA" id="ARBA00023209"/>
    </source>
</evidence>
<protein>
    <submittedName>
        <fullName evidence="10">YegS/Rv2252/BmrU family lipid kinase</fullName>
    </submittedName>
</protein>
<dbReference type="InterPro" id="IPR017438">
    <property type="entry name" value="ATP-NAD_kinase_N"/>
</dbReference>
<keyword evidence="3" id="KW-0808">Transferase</keyword>
<dbReference type="PANTHER" id="PTHR12358:SF106">
    <property type="entry name" value="LIPID KINASE YEGS"/>
    <property type="match status" value="1"/>
</dbReference>
<dbReference type="Gene3D" id="2.60.200.40">
    <property type="match status" value="1"/>
</dbReference>
<keyword evidence="7" id="KW-0443">Lipid metabolism</keyword>
<gene>
    <name evidence="10" type="ORF">BKA07_000494</name>
</gene>
<feature type="domain" description="DAGKc" evidence="9">
    <location>
        <begin position="5"/>
        <end position="135"/>
    </location>
</feature>
<dbReference type="InterPro" id="IPR045540">
    <property type="entry name" value="YegS/DAGK_C"/>
</dbReference>
<dbReference type="Gene3D" id="3.40.50.10330">
    <property type="entry name" value="Probable inorganic polyphosphate/atp-NAD kinase, domain 1"/>
    <property type="match status" value="1"/>
</dbReference>
<evidence type="ECO:0000256" key="1">
    <source>
        <dbReference type="ARBA" id="ARBA00001946"/>
    </source>
</evidence>
<dbReference type="GO" id="GO:0008654">
    <property type="term" value="P:phospholipid biosynthetic process"/>
    <property type="evidence" value="ECO:0007669"/>
    <property type="project" value="UniProtKB-KW"/>
</dbReference>
<dbReference type="Proteomes" id="UP000576792">
    <property type="component" value="Unassembled WGS sequence"/>
</dbReference>
<evidence type="ECO:0000256" key="2">
    <source>
        <dbReference type="ARBA" id="ARBA00005983"/>
    </source>
</evidence>
<organism evidence="10 11">
    <name type="scientific">Brevibacterium marinum</name>
    <dbReference type="NCBI Taxonomy" id="418643"/>
    <lineage>
        <taxon>Bacteria</taxon>
        <taxon>Bacillati</taxon>
        <taxon>Actinomycetota</taxon>
        <taxon>Actinomycetes</taxon>
        <taxon>Micrococcales</taxon>
        <taxon>Brevibacteriaceae</taxon>
        <taxon>Brevibacterium</taxon>
    </lineage>
</organism>
<dbReference type="GO" id="GO:0005524">
    <property type="term" value="F:ATP binding"/>
    <property type="evidence" value="ECO:0007669"/>
    <property type="project" value="UniProtKB-KW"/>
</dbReference>
<dbReference type="Pfam" id="PF00781">
    <property type="entry name" value="DAGK_cat"/>
    <property type="match status" value="1"/>
</dbReference>
<sequence>MSTAPSPTPVPVILNPAARNGAVRKRIAPMQAAFADHNLEAVLVESTSEAHAGELAAEFASQGEPIVVSLGGDGMVRAIAAGLVGTSTSLGIIAGGRGNDFIGKLGIPKDIHAAAAIVAEGRDRTIDVLDLDGQVCIGNVCLGLDSAVQEYADSVRRIKGHWVYLYGVARAIMRPRRIGLELTIDGEHVEFHGYSAGFANSGRYGGGLKLSPEAQLDDGLIDVVLLKDVFLPRLAVELVLFSLGKHKSHPHIRFSHAREVHIAASEGAEPVEVIADGDAVAQTPARLNIRPASLRVRVGPTPSRRG</sequence>